<sequence length="424" mass="47846">MIGSLFAITVRHGYILQILLAEAMYVLPWLRRRGDFVLRAVVGLVVFAPLSIALPNVVSWYVSGLFSAIIFALTLAFWMFCVRDRFREVLFCCVGGQLTQNLAYNVENVFYQPFRESFDWFGWLTLSIGCTVVVYAVCFLLFARRLRMVDDVKVEGRYVYSFAILAAVFTYAMQYLFQVYGIDRVWVSRLPLILCCVAGLCVQFGFVALKTESDERALLERVIQQEARQYETTRASMDLINLKAHDLKHQIARIKATGTAGDDEELDEISRIVDRYDSTFNTGNKELDALLAQKQLVCHESDVTLSVIAQGDALAFLRPAELASVFGNLLDNAIDYERTIAVPARRYIGLMIRRTNGMVSVRVENYCPGEPVMRDGLPVTTSGDDTRHGFGLRSVRYIVGKHRGVLNIGKEADLFVVSILFPNA</sequence>
<feature type="transmembrane region" description="Helical" evidence="1">
    <location>
        <begin position="126"/>
        <end position="146"/>
    </location>
</feature>
<dbReference type="InterPro" id="IPR036890">
    <property type="entry name" value="HATPase_C_sf"/>
</dbReference>
<feature type="transmembrane region" description="Helical" evidence="1">
    <location>
        <begin position="60"/>
        <end position="82"/>
    </location>
</feature>
<comment type="caution">
    <text evidence="3">The sequence shown here is derived from an EMBL/GenBank/DDBJ whole genome shotgun (WGS) entry which is preliminary data.</text>
</comment>
<keyword evidence="4" id="KW-1185">Reference proteome</keyword>
<dbReference type="Gene3D" id="3.30.565.10">
    <property type="entry name" value="Histidine kinase-like ATPase, C-terminal domain"/>
    <property type="match status" value="1"/>
</dbReference>
<reference evidence="3 4" key="1">
    <citation type="submission" date="2019-10" db="EMBL/GenBank/DDBJ databases">
        <title>Bifidobacterium from non-human primates.</title>
        <authorList>
            <person name="Modesto M."/>
        </authorList>
    </citation>
    <scope>NUCLEOTIDE SEQUENCE [LARGE SCALE GENOMIC DNA]</scope>
    <source>
        <strain evidence="3 4">TRE17</strain>
    </source>
</reference>
<keyword evidence="1" id="KW-0812">Transmembrane</keyword>
<dbReference type="InterPro" id="IPR032834">
    <property type="entry name" value="NatK-like_C"/>
</dbReference>
<feature type="domain" description="Sensor histidine kinase NatK-like C-terminal" evidence="2">
    <location>
        <begin position="318"/>
        <end position="422"/>
    </location>
</feature>
<name>A0A6N9Z7D7_9BIFI</name>
<dbReference type="SUPFAM" id="SSF55874">
    <property type="entry name" value="ATPase domain of HSP90 chaperone/DNA topoisomerase II/histidine kinase"/>
    <property type="match status" value="1"/>
</dbReference>
<protein>
    <submittedName>
        <fullName evidence="3">GHKL domain-containing protein</fullName>
    </submittedName>
</protein>
<dbReference type="AlphaFoldDB" id="A0A6N9Z7D7"/>
<dbReference type="Proteomes" id="UP000469194">
    <property type="component" value="Unassembled WGS sequence"/>
</dbReference>
<dbReference type="CDD" id="cd16935">
    <property type="entry name" value="HATPase_AgrC-ComD-like"/>
    <property type="match status" value="1"/>
</dbReference>
<dbReference type="SUPFAM" id="SSF103473">
    <property type="entry name" value="MFS general substrate transporter"/>
    <property type="match status" value="1"/>
</dbReference>
<feature type="transmembrane region" description="Helical" evidence="1">
    <location>
        <begin position="89"/>
        <end position="106"/>
    </location>
</feature>
<feature type="transmembrane region" description="Helical" evidence="1">
    <location>
        <begin position="37"/>
        <end position="54"/>
    </location>
</feature>
<feature type="transmembrane region" description="Helical" evidence="1">
    <location>
        <begin position="189"/>
        <end position="209"/>
    </location>
</feature>
<dbReference type="InterPro" id="IPR036259">
    <property type="entry name" value="MFS_trans_sf"/>
</dbReference>
<feature type="transmembrane region" description="Helical" evidence="1">
    <location>
        <begin position="12"/>
        <end position="30"/>
    </location>
</feature>
<keyword evidence="1" id="KW-1133">Transmembrane helix</keyword>
<evidence type="ECO:0000313" key="3">
    <source>
        <dbReference type="EMBL" id="NEG90411.1"/>
    </source>
</evidence>
<organism evidence="3 4">
    <name type="scientific">Bifidobacterium aerophilum</name>
    <dbReference type="NCBI Taxonomy" id="1798155"/>
    <lineage>
        <taxon>Bacteria</taxon>
        <taxon>Bacillati</taxon>
        <taxon>Actinomycetota</taxon>
        <taxon>Actinomycetes</taxon>
        <taxon>Bifidobacteriales</taxon>
        <taxon>Bifidobacteriaceae</taxon>
        <taxon>Bifidobacterium</taxon>
    </lineage>
</organism>
<proteinExistence type="predicted"/>
<evidence type="ECO:0000259" key="2">
    <source>
        <dbReference type="Pfam" id="PF14501"/>
    </source>
</evidence>
<gene>
    <name evidence="3" type="ORF">GFD25_10545</name>
</gene>
<dbReference type="RefSeq" id="WP_163232648.1">
    <property type="nucleotide sequence ID" value="NZ_WHZW01000025.1"/>
</dbReference>
<accession>A0A6N9Z7D7</accession>
<feature type="transmembrane region" description="Helical" evidence="1">
    <location>
        <begin position="158"/>
        <end position="177"/>
    </location>
</feature>
<dbReference type="Pfam" id="PF14501">
    <property type="entry name" value="HATPase_c_5"/>
    <property type="match status" value="1"/>
</dbReference>
<dbReference type="EMBL" id="WHZW01000025">
    <property type="protein sequence ID" value="NEG90411.1"/>
    <property type="molecule type" value="Genomic_DNA"/>
</dbReference>
<evidence type="ECO:0000256" key="1">
    <source>
        <dbReference type="SAM" id="Phobius"/>
    </source>
</evidence>
<evidence type="ECO:0000313" key="4">
    <source>
        <dbReference type="Proteomes" id="UP000469194"/>
    </source>
</evidence>
<keyword evidence="1" id="KW-0472">Membrane</keyword>